<gene>
    <name evidence="2" type="ORF">G5638_08465</name>
</gene>
<sequence>MSNIDKLGLRLTAEKAKDNFMPNFMVPTRDVLALLDELEAKEKRIAELEAQEVREEGNQFLVVRHPGRSPVIKHSAGDLEGFLRQLLEHDPMATIDIITHRYYGVGGQWVQDADEYLQMMAAAAGKGE</sequence>
<accession>A0A6G4LFH3</accession>
<feature type="coiled-coil region" evidence="1">
    <location>
        <begin position="31"/>
        <end position="58"/>
    </location>
</feature>
<proteinExistence type="predicted"/>
<protein>
    <submittedName>
        <fullName evidence="2">Ead/Ea22-like family protein</fullName>
    </submittedName>
</protein>
<keyword evidence="1" id="KW-0175">Coiled coil</keyword>
<organism evidence="2">
    <name type="scientific">Enterobacter hormaechei</name>
    <dbReference type="NCBI Taxonomy" id="158836"/>
    <lineage>
        <taxon>Bacteria</taxon>
        <taxon>Pseudomonadati</taxon>
        <taxon>Pseudomonadota</taxon>
        <taxon>Gammaproteobacteria</taxon>
        <taxon>Enterobacterales</taxon>
        <taxon>Enterobacteriaceae</taxon>
        <taxon>Enterobacter</taxon>
        <taxon>Enterobacter cloacae complex</taxon>
    </lineage>
</organism>
<dbReference type="AlphaFoldDB" id="A0A6G4LFH3"/>
<dbReference type="RefSeq" id="WP_047724860.1">
    <property type="nucleotide sequence ID" value="NZ_CP126798.1"/>
</dbReference>
<dbReference type="EMBL" id="JAAJSZ010000003">
    <property type="protein sequence ID" value="NGE59172.1"/>
    <property type="molecule type" value="Genomic_DNA"/>
</dbReference>
<evidence type="ECO:0000313" key="2">
    <source>
        <dbReference type="EMBL" id="NGE59172.1"/>
    </source>
</evidence>
<reference evidence="2" key="1">
    <citation type="submission" date="2020-02" db="EMBL/GenBank/DDBJ databases">
        <title>WGS of Carbapenem-Resistant Entrobacteriaceae.</title>
        <authorList>
            <person name="Tokajian S."/>
            <person name="El Chaar M."/>
            <person name="El Khoury M."/>
        </authorList>
    </citation>
    <scope>NUCLEOTIDE SEQUENCE</scope>
    <source>
        <strain evidence="2">EHM_24</strain>
    </source>
</reference>
<name>A0A6G4LFH3_9ENTR</name>
<comment type="caution">
    <text evidence="2">The sequence shown here is derived from an EMBL/GenBank/DDBJ whole genome shotgun (WGS) entry which is preliminary data.</text>
</comment>
<evidence type="ECO:0000256" key="1">
    <source>
        <dbReference type="SAM" id="Coils"/>
    </source>
</evidence>